<evidence type="ECO:0000313" key="1">
    <source>
        <dbReference type="EMBL" id="EGF52167.1"/>
    </source>
</evidence>
<accession>F3PX88</accession>
<name>F3PX88_9BACE</name>
<protein>
    <submittedName>
        <fullName evidence="1">Uncharacterized protein</fullName>
    </submittedName>
</protein>
<proteinExistence type="predicted"/>
<dbReference type="Proteomes" id="UP000003416">
    <property type="component" value="Unassembled WGS sequence"/>
</dbReference>
<dbReference type="STRING" id="763034.HMPREF9446_03378"/>
<sequence length="44" mass="5535">MYFNLRIRSNKISIKKEIRRMTFQLHKMTRKRRHTEKCPPLPLH</sequence>
<gene>
    <name evidence="1" type="ORF">HMPREF9446_03378</name>
</gene>
<evidence type="ECO:0000313" key="2">
    <source>
        <dbReference type="Proteomes" id="UP000003416"/>
    </source>
</evidence>
<reference evidence="1 2" key="1">
    <citation type="submission" date="2011-02" db="EMBL/GenBank/DDBJ databases">
        <authorList>
            <person name="Weinstock G."/>
            <person name="Sodergren E."/>
            <person name="Clifton S."/>
            <person name="Fulton L."/>
            <person name="Fulton B."/>
            <person name="Courtney L."/>
            <person name="Fronick C."/>
            <person name="Harrison M."/>
            <person name="Strong C."/>
            <person name="Farmer C."/>
            <person name="Delahaunty K."/>
            <person name="Markovic C."/>
            <person name="Hall O."/>
            <person name="Minx P."/>
            <person name="Tomlinson C."/>
            <person name="Mitreva M."/>
            <person name="Hou S."/>
            <person name="Chen J."/>
            <person name="Wollam A."/>
            <person name="Pepin K.H."/>
            <person name="Johnson M."/>
            <person name="Bhonagiri V."/>
            <person name="Zhang X."/>
            <person name="Suruliraj S."/>
            <person name="Warren W."/>
            <person name="Chinwalla A."/>
            <person name="Mardis E.R."/>
            <person name="Wilson R.K."/>
        </authorList>
    </citation>
    <scope>NUCLEOTIDE SEQUENCE [LARGE SCALE GENOMIC DNA]</scope>
    <source>
        <strain evidence="1 2">YIT 12057</strain>
    </source>
</reference>
<comment type="caution">
    <text evidence="1">The sequence shown here is derived from an EMBL/GenBank/DDBJ whole genome shotgun (WGS) entry which is preliminary data.</text>
</comment>
<dbReference type="EMBL" id="AFBN01000096">
    <property type="protein sequence ID" value="EGF52167.1"/>
    <property type="molecule type" value="Genomic_DNA"/>
</dbReference>
<keyword evidence="2" id="KW-1185">Reference proteome</keyword>
<dbReference type="HOGENOM" id="CLU_3212397_0_0_10"/>
<dbReference type="AlphaFoldDB" id="F3PX88"/>
<organism evidence="1 2">
    <name type="scientific">Bacteroides fluxus YIT 12057</name>
    <dbReference type="NCBI Taxonomy" id="763034"/>
    <lineage>
        <taxon>Bacteria</taxon>
        <taxon>Pseudomonadati</taxon>
        <taxon>Bacteroidota</taxon>
        <taxon>Bacteroidia</taxon>
        <taxon>Bacteroidales</taxon>
        <taxon>Bacteroidaceae</taxon>
        <taxon>Bacteroides</taxon>
    </lineage>
</organism>